<reference evidence="4" key="1">
    <citation type="journal article" date="2021" name="PeerJ">
        <title>Extensive microbial diversity within the chicken gut microbiome revealed by metagenomics and culture.</title>
        <authorList>
            <person name="Gilroy R."/>
            <person name="Ravi A."/>
            <person name="Getino M."/>
            <person name="Pursley I."/>
            <person name="Horton D.L."/>
            <person name="Alikhan N.F."/>
            <person name="Baker D."/>
            <person name="Gharbi K."/>
            <person name="Hall N."/>
            <person name="Watson M."/>
            <person name="Adriaenssens E.M."/>
            <person name="Foster-Nyarko E."/>
            <person name="Jarju S."/>
            <person name="Secka A."/>
            <person name="Antonio M."/>
            <person name="Oren A."/>
            <person name="Chaudhuri R.R."/>
            <person name="La Ragione R."/>
            <person name="Hildebrand F."/>
            <person name="Pallen M.J."/>
        </authorList>
    </citation>
    <scope>NUCLEOTIDE SEQUENCE</scope>
    <source>
        <strain evidence="4">USASDec5-558</strain>
    </source>
</reference>
<dbReference type="GO" id="GO:0006508">
    <property type="term" value="P:proteolysis"/>
    <property type="evidence" value="ECO:0007669"/>
    <property type="project" value="InterPro"/>
</dbReference>
<dbReference type="Pfam" id="PF20434">
    <property type="entry name" value="BD-FAE"/>
    <property type="match status" value="1"/>
</dbReference>
<dbReference type="InterPro" id="IPR050300">
    <property type="entry name" value="GDXG_lipolytic_enzyme"/>
</dbReference>
<dbReference type="EMBL" id="DXEV01000219">
    <property type="protein sequence ID" value="HIX58001.1"/>
    <property type="molecule type" value="Genomic_DNA"/>
</dbReference>
<dbReference type="InterPro" id="IPR049492">
    <property type="entry name" value="BD-FAE-like_dom"/>
</dbReference>
<evidence type="ECO:0000259" key="3">
    <source>
        <dbReference type="Pfam" id="PF20434"/>
    </source>
</evidence>
<dbReference type="AlphaFoldDB" id="A0A9D2B2E9"/>
<dbReference type="Gene3D" id="3.40.50.1820">
    <property type="entry name" value="alpha/beta hydrolase"/>
    <property type="match status" value="1"/>
</dbReference>
<name>A0A9D2B2E9_9GAMM</name>
<accession>A0A9D2B2E9</accession>
<dbReference type="Proteomes" id="UP000886829">
    <property type="component" value="Unassembled WGS sequence"/>
</dbReference>
<gene>
    <name evidence="4" type="ORF">H9850_11115</name>
</gene>
<dbReference type="SUPFAM" id="SSF53474">
    <property type="entry name" value="alpha/beta-Hydrolases"/>
    <property type="match status" value="1"/>
</dbReference>
<feature type="domain" description="Peptidase S9 prolyl oligopeptidase catalytic" evidence="2">
    <location>
        <begin position="179"/>
        <end position="245"/>
    </location>
</feature>
<organism evidence="4 5">
    <name type="scientific">Candidatus Anaerobiospirillum pullistercoris</name>
    <dbReference type="NCBI Taxonomy" id="2838452"/>
    <lineage>
        <taxon>Bacteria</taxon>
        <taxon>Pseudomonadati</taxon>
        <taxon>Pseudomonadota</taxon>
        <taxon>Gammaproteobacteria</taxon>
        <taxon>Aeromonadales</taxon>
        <taxon>Succinivibrionaceae</taxon>
        <taxon>Anaerobiospirillum</taxon>
    </lineage>
</organism>
<keyword evidence="1 4" id="KW-0378">Hydrolase</keyword>
<feature type="domain" description="BD-FAE-like" evidence="3">
    <location>
        <begin position="27"/>
        <end position="135"/>
    </location>
</feature>
<dbReference type="Pfam" id="PF00326">
    <property type="entry name" value="Peptidase_S9"/>
    <property type="match status" value="1"/>
</dbReference>
<evidence type="ECO:0000313" key="5">
    <source>
        <dbReference type="Proteomes" id="UP000886829"/>
    </source>
</evidence>
<proteinExistence type="predicted"/>
<dbReference type="PANTHER" id="PTHR48081:SF6">
    <property type="entry name" value="PEPTIDASE S9 PROLYL OLIGOPEPTIDASE CATALYTIC DOMAIN-CONTAINING PROTEIN"/>
    <property type="match status" value="1"/>
</dbReference>
<dbReference type="InterPro" id="IPR029058">
    <property type="entry name" value="AB_hydrolase_fold"/>
</dbReference>
<evidence type="ECO:0000256" key="1">
    <source>
        <dbReference type="ARBA" id="ARBA00022801"/>
    </source>
</evidence>
<reference evidence="4" key="2">
    <citation type="submission" date="2021-04" db="EMBL/GenBank/DDBJ databases">
        <authorList>
            <person name="Gilroy R."/>
        </authorList>
    </citation>
    <scope>NUCLEOTIDE SEQUENCE</scope>
    <source>
        <strain evidence="4">USASDec5-558</strain>
    </source>
</reference>
<comment type="caution">
    <text evidence="4">The sequence shown here is derived from an EMBL/GenBank/DDBJ whole genome shotgun (WGS) entry which is preliminary data.</text>
</comment>
<evidence type="ECO:0000259" key="2">
    <source>
        <dbReference type="Pfam" id="PF00326"/>
    </source>
</evidence>
<dbReference type="PANTHER" id="PTHR48081">
    <property type="entry name" value="AB HYDROLASE SUPERFAMILY PROTEIN C4A8.06C"/>
    <property type="match status" value="1"/>
</dbReference>
<protein>
    <submittedName>
        <fullName evidence="4">Alpha/beta hydrolase</fullName>
    </submittedName>
</protein>
<dbReference type="GO" id="GO:0008236">
    <property type="term" value="F:serine-type peptidase activity"/>
    <property type="evidence" value="ECO:0007669"/>
    <property type="project" value="InterPro"/>
</dbReference>
<evidence type="ECO:0000313" key="4">
    <source>
        <dbReference type="EMBL" id="HIX58001.1"/>
    </source>
</evidence>
<dbReference type="InterPro" id="IPR001375">
    <property type="entry name" value="Peptidase_S9_cat"/>
</dbReference>
<sequence>MAIFRARNHAVAPNSFGTSPVLGADSQQQYVIVVLPGGGYEFLSYREDRKVALAFARMGFDAVVLHYHTKYVEEVRFSHRGVGHDAMVDVAMMIDELRRNSHLGMQHHKIVLCGFSAGGHLAASLCTLYNDPELTTGAAWNGSLRPDGAILCYPVISARPDLAHVTSFTCFTGSERPSDWQHYSCEQNVTSDTPPAFIWHTVTDTTVPYANSLVYAQAMWEHGCKAQLVLFPQGEHGSSLATREVELNNDFAQADPLIATWLTQAAAFVRRCV</sequence>